<feature type="compositionally biased region" description="Low complexity" evidence="4">
    <location>
        <begin position="1209"/>
        <end position="1248"/>
    </location>
</feature>
<dbReference type="PROSITE" id="PS50005">
    <property type="entry name" value="TPR"/>
    <property type="match status" value="1"/>
</dbReference>
<evidence type="ECO:0000256" key="4">
    <source>
        <dbReference type="SAM" id="MobiDB-lite"/>
    </source>
</evidence>
<comment type="similarity">
    <text evidence="2">Belongs to the YPP1 family.</text>
</comment>
<feature type="compositionally biased region" description="Polar residues" evidence="4">
    <location>
        <begin position="313"/>
        <end position="339"/>
    </location>
</feature>
<name>A0A0D2P6M2_HYPSF</name>
<feature type="compositionally biased region" description="Low complexity" evidence="4">
    <location>
        <begin position="590"/>
        <end position="604"/>
    </location>
</feature>
<dbReference type="Pfam" id="PF13432">
    <property type="entry name" value="TPR_16"/>
    <property type="match status" value="1"/>
</dbReference>
<sequence>MSNPKERHYWAQLRSALTSGQWRSPHPARTPNGTPIPWPELLRKFNKHCRGYSDISEVAAQTQALCLLLGARYADDDEQILLPELGSRPGDSLELGVEEVGVLAEERIEEAMVGYNVLKRLEASKFDTIHLALAHYSFALRRPADCLSYLQKVPELLQYHSHIPTAPDSVRSNGLLAASSYAPSTTSFAGSFSSSSGIDATTPEIRDGRVWAMTETIRSLCLEGMSLELLHSSDPQIAVNSYRKALPLLATLKTELGLNLQASGPKSPHKLDLSLFSQIRELWRWVERLLWRAVVLSAKTCDVFLDEPAAVSPVSTSGPALESRTSSTSTVTPKSASPPVNNSLWTWLGHYNNCSVFWPPTFRSKHRSTVYVIHLRAFVLRFGGARPMPPSPSPLPSTSLPANQHKPWRAEALEVVNAYRGVLTATTTFPRAGERNIAVEEFAEIAVALWETGWVVNHGAGKQAREGVSEDLGASWVIDLLQWSQTLTFNSSLVLRHLTRMLYLSATSPVAPAPTNNMLAKRTLQLYIQVVGKAWEASKQGVGEDMDTDVRWVETLVFGARMLASDVARYFQVGGRVDSLRYSAAPPPSSSGHATHSSFTSHFAGHSPTGMAQQGQGPPALHAPLEDDEAQVTEIREAMEVLSKARLRLDTKNKRLLGEVLLAEGVILGLLGVVGHDPLDRSTHFQKAHGALLRSIEAHPAPSAYYHLALSFARRIPSTDAVAPATGDPHVEDPYRHIHSLTRALECAGNAVEGNPKDVRYWHLLGLLLTAKENWSGAREVLDRGEELDLLGAESTSQPAGSSGDGESDDDESQEDAETGEAFVVIGTTDTTKEPETKNGSMGRPKHKRSASTIMGNGVAVGGFHPSTSTTTTVLDPTASSLPPAVSLLAYLHPSSHQGGNIEPYAFTFDQYPPTPSVVFERHLQLRMTQVALTEVMDGPEGAEEGWLEVFAWVAEKQREMKTGSAAVVGARDGAPVNAEQPEIHEKASKLRMYRGPSASTTNVMTDAVNPPQWSDPLNQSLEVPIGITISPATPEIETHDRAGLMDQQSNIIVSEPYDDKDGDSLRGRRVGEDEKRHSLIKKKEKAPSLYDKEKADSQAANHTIVGGLHPKGKRSLSSDRSVGAGDTSKSKKVQQMLKNRVDKGRAGISAVSRKIGHGVVKNGVRRTNSTPDFHAVLQPTSYQASSIHSRRRLSSIIHSSDEHEPPQTRTTTPLPSEWTTTPPYSASSSPQRDFSTTSPSQTSSATSNVVGARTRNAHEDRLMSELWLMSAATFRRLGKIDQAKGAIQEAELRDETNPNVWVQLGLYYVALRLFQHGIDTLQKAHFIAPDDVSATVHLARLYLDPEVTSKLHHTSNNKQSAPRPSVVSSASSSPEIPKQSTSATNTPTSMPAAEDIISPASGDIDLAAGMLAQLTKSQGWDVPEAWYFLSKAYALQGRKEKERAALVAALELSEDREVRYMGRALGWCL</sequence>
<gene>
    <name evidence="5" type="ORF">HYPSUDRAFT_47799</name>
</gene>
<feature type="region of interest" description="Disordered" evidence="4">
    <location>
        <begin position="1352"/>
        <end position="1396"/>
    </location>
</feature>
<feature type="compositionally biased region" description="Acidic residues" evidence="4">
    <location>
        <begin position="806"/>
        <end position="819"/>
    </location>
</feature>
<protein>
    <recommendedName>
        <fullName evidence="7">Filamentation protein</fullName>
    </recommendedName>
</protein>
<evidence type="ECO:0000256" key="1">
    <source>
        <dbReference type="ARBA" id="ARBA00002550"/>
    </source>
</evidence>
<dbReference type="OrthoDB" id="29013at2759"/>
<dbReference type="Gene3D" id="1.25.40.10">
    <property type="entry name" value="Tetratricopeptide repeat domain"/>
    <property type="match status" value="2"/>
</dbReference>
<proteinExistence type="inferred from homology"/>
<feature type="compositionally biased region" description="Polar residues" evidence="4">
    <location>
        <begin position="1379"/>
        <end position="1390"/>
    </location>
</feature>
<feature type="region of interest" description="Disordered" evidence="4">
    <location>
        <begin position="792"/>
        <end position="851"/>
    </location>
</feature>
<feature type="compositionally biased region" description="Basic and acidic residues" evidence="4">
    <location>
        <begin position="1058"/>
        <end position="1077"/>
    </location>
</feature>
<dbReference type="InterPro" id="IPR051722">
    <property type="entry name" value="Endocytosis_PI4K-reg_protein"/>
</dbReference>
<feature type="compositionally biased region" description="Low complexity" evidence="4">
    <location>
        <begin position="1361"/>
        <end position="1375"/>
    </location>
</feature>
<comment type="function">
    <text evidence="1">Involved in endocytosis.</text>
</comment>
<feature type="region of interest" description="Disordered" evidence="4">
    <location>
        <begin position="311"/>
        <end position="339"/>
    </location>
</feature>
<dbReference type="OMA" id="KQPPEQD"/>
<dbReference type="PANTHER" id="PTHR23083">
    <property type="entry name" value="TETRATRICOPEPTIDE REPEAT PROTEIN, TPR"/>
    <property type="match status" value="1"/>
</dbReference>
<feature type="region of interest" description="Disordered" evidence="4">
    <location>
        <begin position="1055"/>
        <end position="1077"/>
    </location>
</feature>
<evidence type="ECO:0000256" key="2">
    <source>
        <dbReference type="ARBA" id="ARBA00038251"/>
    </source>
</evidence>
<evidence type="ECO:0000313" key="6">
    <source>
        <dbReference type="Proteomes" id="UP000054270"/>
    </source>
</evidence>
<dbReference type="SMART" id="SM00028">
    <property type="entry name" value="TPR"/>
    <property type="match status" value="3"/>
</dbReference>
<reference evidence="6" key="1">
    <citation type="submission" date="2014-04" db="EMBL/GenBank/DDBJ databases">
        <title>Evolutionary Origins and Diversification of the Mycorrhizal Mutualists.</title>
        <authorList>
            <consortium name="DOE Joint Genome Institute"/>
            <consortium name="Mycorrhizal Genomics Consortium"/>
            <person name="Kohler A."/>
            <person name="Kuo A."/>
            <person name="Nagy L.G."/>
            <person name="Floudas D."/>
            <person name="Copeland A."/>
            <person name="Barry K.W."/>
            <person name="Cichocki N."/>
            <person name="Veneault-Fourrey C."/>
            <person name="LaButti K."/>
            <person name="Lindquist E.A."/>
            <person name="Lipzen A."/>
            <person name="Lundell T."/>
            <person name="Morin E."/>
            <person name="Murat C."/>
            <person name="Riley R."/>
            <person name="Ohm R."/>
            <person name="Sun H."/>
            <person name="Tunlid A."/>
            <person name="Henrissat B."/>
            <person name="Grigoriev I.V."/>
            <person name="Hibbett D.S."/>
            <person name="Martin F."/>
        </authorList>
    </citation>
    <scope>NUCLEOTIDE SEQUENCE [LARGE SCALE GENOMIC DNA]</scope>
    <source>
        <strain evidence="6">FD-334 SS-4</strain>
    </source>
</reference>
<keyword evidence="3" id="KW-0802">TPR repeat</keyword>
<dbReference type="PANTHER" id="PTHR23083:SF464">
    <property type="entry name" value="TETRATRICOPEPTIDE REPEAT DOMAIN 7, ISOFORM A"/>
    <property type="match status" value="1"/>
</dbReference>
<dbReference type="InterPro" id="IPR011990">
    <property type="entry name" value="TPR-like_helical_dom_sf"/>
</dbReference>
<keyword evidence="6" id="KW-1185">Reference proteome</keyword>
<evidence type="ECO:0000256" key="3">
    <source>
        <dbReference type="PROSITE-ProRule" id="PRU00339"/>
    </source>
</evidence>
<accession>A0A0D2P6M2</accession>
<dbReference type="STRING" id="945553.A0A0D2P6M2"/>
<dbReference type="EMBL" id="KN817629">
    <property type="protein sequence ID" value="KJA16055.1"/>
    <property type="molecule type" value="Genomic_DNA"/>
</dbReference>
<feature type="region of interest" description="Disordered" evidence="4">
    <location>
        <begin position="583"/>
        <end position="628"/>
    </location>
</feature>
<organism evidence="5 6">
    <name type="scientific">Hypholoma sublateritium (strain FD-334 SS-4)</name>
    <dbReference type="NCBI Taxonomy" id="945553"/>
    <lineage>
        <taxon>Eukaryota</taxon>
        <taxon>Fungi</taxon>
        <taxon>Dikarya</taxon>
        <taxon>Basidiomycota</taxon>
        <taxon>Agaricomycotina</taxon>
        <taxon>Agaricomycetes</taxon>
        <taxon>Agaricomycetidae</taxon>
        <taxon>Agaricales</taxon>
        <taxon>Agaricineae</taxon>
        <taxon>Strophariaceae</taxon>
        <taxon>Hypholoma</taxon>
    </lineage>
</organism>
<evidence type="ECO:0000313" key="5">
    <source>
        <dbReference type="EMBL" id="KJA16055.1"/>
    </source>
</evidence>
<dbReference type="SUPFAM" id="SSF48452">
    <property type="entry name" value="TPR-like"/>
    <property type="match status" value="2"/>
</dbReference>
<feature type="region of interest" description="Disordered" evidence="4">
    <location>
        <begin position="1161"/>
        <end position="1252"/>
    </location>
</feature>
<dbReference type="InterPro" id="IPR019734">
    <property type="entry name" value="TPR_rpt"/>
</dbReference>
<dbReference type="Proteomes" id="UP000054270">
    <property type="component" value="Unassembled WGS sequence"/>
</dbReference>
<feature type="repeat" description="TPR" evidence="3">
    <location>
        <begin position="1299"/>
        <end position="1332"/>
    </location>
</feature>
<evidence type="ECO:0008006" key="7">
    <source>
        <dbReference type="Google" id="ProtNLM"/>
    </source>
</evidence>
<feature type="region of interest" description="Disordered" evidence="4">
    <location>
        <begin position="1103"/>
        <end position="1135"/>
    </location>
</feature>